<dbReference type="EMBL" id="CAJOAZ010008079">
    <property type="protein sequence ID" value="CAF4176846.1"/>
    <property type="molecule type" value="Genomic_DNA"/>
</dbReference>
<dbReference type="PANTHER" id="PTHR11999:SF68">
    <property type="entry name" value="HISTIDINE DECARBOXYLASE"/>
    <property type="match status" value="1"/>
</dbReference>
<evidence type="ECO:0000256" key="1">
    <source>
        <dbReference type="ARBA" id="ARBA00011738"/>
    </source>
</evidence>
<dbReference type="Proteomes" id="UP000663844">
    <property type="component" value="Unassembled WGS sequence"/>
</dbReference>
<accession>A0A819ZSI4</accession>
<dbReference type="InterPro" id="IPR010977">
    <property type="entry name" value="Aromatic_deC"/>
</dbReference>
<dbReference type="PANTHER" id="PTHR11999">
    <property type="entry name" value="GROUP II PYRIDOXAL-5-PHOSPHATE DECARBOXYLASE"/>
    <property type="match status" value="1"/>
</dbReference>
<comment type="subunit">
    <text evidence="1">Homodimer.</text>
</comment>
<dbReference type="GO" id="GO:0001694">
    <property type="term" value="P:histamine biosynthetic process"/>
    <property type="evidence" value="ECO:0007669"/>
    <property type="project" value="TreeGrafter"/>
</dbReference>
<dbReference type="Gene3D" id="3.90.1150.10">
    <property type="entry name" value="Aspartate Aminotransferase, domain 1"/>
    <property type="match status" value="1"/>
</dbReference>
<dbReference type="AlphaFoldDB" id="A0A819ZSI4"/>
<gene>
    <name evidence="3" type="ORF">OXD698_LOCUS39495</name>
</gene>
<organism evidence="3 4">
    <name type="scientific">Adineta steineri</name>
    <dbReference type="NCBI Taxonomy" id="433720"/>
    <lineage>
        <taxon>Eukaryota</taxon>
        <taxon>Metazoa</taxon>
        <taxon>Spiralia</taxon>
        <taxon>Gnathifera</taxon>
        <taxon>Rotifera</taxon>
        <taxon>Eurotatoria</taxon>
        <taxon>Bdelloidea</taxon>
        <taxon>Adinetida</taxon>
        <taxon>Adinetidae</taxon>
        <taxon>Adineta</taxon>
    </lineage>
</organism>
<keyword evidence="2" id="KW-0456">Lyase</keyword>
<comment type="caution">
    <text evidence="3">The sequence shown here is derived from an EMBL/GenBank/DDBJ whole genome shotgun (WGS) entry which is preliminary data.</text>
</comment>
<dbReference type="GO" id="GO:0006548">
    <property type="term" value="P:L-histidine catabolic process"/>
    <property type="evidence" value="ECO:0007669"/>
    <property type="project" value="TreeGrafter"/>
</dbReference>
<feature type="non-terminal residue" evidence="3">
    <location>
        <position position="1"/>
    </location>
</feature>
<dbReference type="InterPro" id="IPR015422">
    <property type="entry name" value="PyrdxlP-dep_Trfase_small"/>
</dbReference>
<reference evidence="3" key="1">
    <citation type="submission" date="2021-02" db="EMBL/GenBank/DDBJ databases">
        <authorList>
            <person name="Nowell W R."/>
        </authorList>
    </citation>
    <scope>NUCLEOTIDE SEQUENCE</scope>
</reference>
<proteinExistence type="predicted"/>
<name>A0A819ZSI4_9BILA</name>
<dbReference type="GO" id="GO:0004398">
    <property type="term" value="F:histidine decarboxylase activity"/>
    <property type="evidence" value="ECO:0007669"/>
    <property type="project" value="TreeGrafter"/>
</dbReference>
<evidence type="ECO:0000313" key="3">
    <source>
        <dbReference type="EMBL" id="CAF4176846.1"/>
    </source>
</evidence>
<evidence type="ECO:0000256" key="2">
    <source>
        <dbReference type="ARBA" id="ARBA00022793"/>
    </source>
</evidence>
<protein>
    <submittedName>
        <fullName evidence="3">Uncharacterized protein</fullName>
    </submittedName>
</protein>
<evidence type="ECO:0000313" key="4">
    <source>
        <dbReference type="Proteomes" id="UP000663844"/>
    </source>
</evidence>
<sequence>LTEQLLKDINSGGQIHCVPASIKGKYIIRFTVTATSTNADDINRDWNIIQQSASKILHPLDNLTPQERRNRMKNLRDDFRMSLVLSNTPHSPCLINGSFAAIFSPNTRHIYAMTHELSQRALKNSLLPISTRRRSRNFSVQPTLNKHLSIDGWLDNNEQQNKCLVISAPSSASISRQGSLDSRIEEILDNNSMDNHNKTNYEVLLTSSNDPTEHQIIVPKIVKE</sequence>
<dbReference type="GO" id="GO:0005737">
    <property type="term" value="C:cytoplasm"/>
    <property type="evidence" value="ECO:0007669"/>
    <property type="project" value="TreeGrafter"/>
</dbReference>
<keyword evidence="2" id="KW-0210">Decarboxylase</keyword>